<dbReference type="Gene3D" id="2.10.260.10">
    <property type="match status" value="1"/>
</dbReference>
<feature type="domain" description="SpoVT-AbrB" evidence="1">
    <location>
        <begin position="10"/>
        <end position="55"/>
    </location>
</feature>
<sequence>MSTSVALKVTQIGNSVGVILPKEVLARLKVGKGDSLFVTDLPDGVALRPYDAEFAEAMEAAREIMKEYRDVLRELAK</sequence>
<name>A0A853IX32_9BURK</name>
<evidence type="ECO:0000259" key="1">
    <source>
        <dbReference type="SMART" id="SM00966"/>
    </source>
</evidence>
<reference evidence="2 3" key="1">
    <citation type="submission" date="2020-07" db="EMBL/GenBank/DDBJ databases">
        <authorList>
            <person name="Maaloum M."/>
        </authorList>
    </citation>
    <scope>NUCLEOTIDE SEQUENCE [LARGE SCALE GENOMIC DNA]</scope>
    <source>
        <strain evidence="2 3">GCS-AN-3</strain>
    </source>
</reference>
<keyword evidence="3" id="KW-1185">Reference proteome</keyword>
<evidence type="ECO:0000313" key="3">
    <source>
        <dbReference type="Proteomes" id="UP000589716"/>
    </source>
</evidence>
<organism evidence="2 3">
    <name type="scientific">Ottowia beijingensis</name>
    <dbReference type="NCBI Taxonomy" id="1207057"/>
    <lineage>
        <taxon>Bacteria</taxon>
        <taxon>Pseudomonadati</taxon>
        <taxon>Pseudomonadota</taxon>
        <taxon>Betaproteobacteria</taxon>
        <taxon>Burkholderiales</taxon>
        <taxon>Comamonadaceae</taxon>
        <taxon>Ottowia</taxon>
    </lineage>
</organism>
<proteinExistence type="predicted"/>
<dbReference type="GO" id="GO:0003677">
    <property type="term" value="F:DNA binding"/>
    <property type="evidence" value="ECO:0007669"/>
    <property type="project" value="UniProtKB-KW"/>
</dbReference>
<dbReference type="InterPro" id="IPR037914">
    <property type="entry name" value="SpoVT-AbrB_sf"/>
</dbReference>
<dbReference type="AlphaFoldDB" id="A0A853IX32"/>
<dbReference type="EMBL" id="JACCKX010000001">
    <property type="protein sequence ID" value="NZA00669.1"/>
    <property type="molecule type" value="Genomic_DNA"/>
</dbReference>
<keyword evidence="2" id="KW-0238">DNA-binding</keyword>
<dbReference type="RefSeq" id="WP_180549224.1">
    <property type="nucleotide sequence ID" value="NZ_JACCKX010000001.1"/>
</dbReference>
<gene>
    <name evidence="2" type="ORF">H0I39_00720</name>
</gene>
<dbReference type="Pfam" id="PF04014">
    <property type="entry name" value="MazE_antitoxin"/>
    <property type="match status" value="1"/>
</dbReference>
<dbReference type="SMART" id="SM00966">
    <property type="entry name" value="SpoVT_AbrB"/>
    <property type="match status" value="1"/>
</dbReference>
<accession>A0A853IX32</accession>
<dbReference type="SUPFAM" id="SSF89447">
    <property type="entry name" value="AbrB/MazE/MraZ-like"/>
    <property type="match status" value="1"/>
</dbReference>
<dbReference type="InterPro" id="IPR007159">
    <property type="entry name" value="SpoVT-AbrB_dom"/>
</dbReference>
<evidence type="ECO:0000313" key="2">
    <source>
        <dbReference type="EMBL" id="NZA00669.1"/>
    </source>
</evidence>
<dbReference type="NCBIfam" id="TIGR02609">
    <property type="entry name" value="doc_partner"/>
    <property type="match status" value="1"/>
</dbReference>
<dbReference type="InterPro" id="IPR013432">
    <property type="entry name" value="Doc_partner"/>
</dbReference>
<dbReference type="Proteomes" id="UP000589716">
    <property type="component" value="Unassembled WGS sequence"/>
</dbReference>
<comment type="caution">
    <text evidence="2">The sequence shown here is derived from an EMBL/GenBank/DDBJ whole genome shotgun (WGS) entry which is preliminary data.</text>
</comment>
<protein>
    <submittedName>
        <fullName evidence="2">AbrB/MazE/SpoVT family DNA-binding domain-containing protein</fullName>
    </submittedName>
</protein>